<sequence length="58" mass="6852">MDGTSILGDTNDYMKELLDKINKLRKENEMQDESKNIKFMGNTFTSNVRTICYYSYRS</sequence>
<evidence type="ECO:0000313" key="3">
    <source>
        <dbReference type="Proteomes" id="UP000222542"/>
    </source>
</evidence>
<reference evidence="2 3" key="1">
    <citation type="journal article" date="2014" name="Nat. Genet.">
        <title>Genome sequence of the hot pepper provides insights into the evolution of pungency in Capsicum species.</title>
        <authorList>
            <person name="Kim S."/>
            <person name="Park M."/>
            <person name="Yeom S.I."/>
            <person name="Kim Y.M."/>
            <person name="Lee J.M."/>
            <person name="Lee H.A."/>
            <person name="Seo E."/>
            <person name="Choi J."/>
            <person name="Cheong K."/>
            <person name="Kim K.T."/>
            <person name="Jung K."/>
            <person name="Lee G.W."/>
            <person name="Oh S.K."/>
            <person name="Bae C."/>
            <person name="Kim S.B."/>
            <person name="Lee H.Y."/>
            <person name="Kim S.Y."/>
            <person name="Kim M.S."/>
            <person name="Kang B.C."/>
            <person name="Jo Y.D."/>
            <person name="Yang H.B."/>
            <person name="Jeong H.J."/>
            <person name="Kang W.H."/>
            <person name="Kwon J.K."/>
            <person name="Shin C."/>
            <person name="Lim J.Y."/>
            <person name="Park J.H."/>
            <person name="Huh J.H."/>
            <person name="Kim J.S."/>
            <person name="Kim B.D."/>
            <person name="Cohen O."/>
            <person name="Paran I."/>
            <person name="Suh M.C."/>
            <person name="Lee S.B."/>
            <person name="Kim Y.K."/>
            <person name="Shin Y."/>
            <person name="Noh S.J."/>
            <person name="Park J."/>
            <person name="Seo Y.S."/>
            <person name="Kwon S.Y."/>
            <person name="Kim H.A."/>
            <person name="Park J.M."/>
            <person name="Kim H.J."/>
            <person name="Choi S.B."/>
            <person name="Bosland P.W."/>
            <person name="Reeves G."/>
            <person name="Jo S.H."/>
            <person name="Lee B.W."/>
            <person name="Cho H.T."/>
            <person name="Choi H.S."/>
            <person name="Lee M.S."/>
            <person name="Yu Y."/>
            <person name="Do Choi Y."/>
            <person name="Park B.S."/>
            <person name="van Deynze A."/>
            <person name="Ashrafi H."/>
            <person name="Hill T."/>
            <person name="Kim W.T."/>
            <person name="Pai H.S."/>
            <person name="Ahn H.K."/>
            <person name="Yeam I."/>
            <person name="Giovannoni J.J."/>
            <person name="Rose J.K."/>
            <person name="Sorensen I."/>
            <person name="Lee S.J."/>
            <person name="Kim R.W."/>
            <person name="Choi I.Y."/>
            <person name="Choi B.S."/>
            <person name="Lim J.S."/>
            <person name="Lee Y.H."/>
            <person name="Choi D."/>
        </authorList>
    </citation>
    <scope>NUCLEOTIDE SEQUENCE [LARGE SCALE GENOMIC DNA]</scope>
    <source>
        <strain evidence="3">cv. CM334</strain>
    </source>
</reference>
<protein>
    <submittedName>
        <fullName evidence="2">Uncharacterized protein</fullName>
    </submittedName>
</protein>
<accession>A0A2G2Z0A4</accession>
<comment type="caution">
    <text evidence="2">The sequence shown here is derived from an EMBL/GenBank/DDBJ whole genome shotgun (WGS) entry which is preliminary data.</text>
</comment>
<organism evidence="2 3">
    <name type="scientific">Capsicum annuum</name>
    <name type="common">Capsicum pepper</name>
    <dbReference type="NCBI Taxonomy" id="4072"/>
    <lineage>
        <taxon>Eukaryota</taxon>
        <taxon>Viridiplantae</taxon>
        <taxon>Streptophyta</taxon>
        <taxon>Embryophyta</taxon>
        <taxon>Tracheophyta</taxon>
        <taxon>Spermatophyta</taxon>
        <taxon>Magnoliopsida</taxon>
        <taxon>eudicotyledons</taxon>
        <taxon>Gunneridae</taxon>
        <taxon>Pentapetalae</taxon>
        <taxon>asterids</taxon>
        <taxon>lamiids</taxon>
        <taxon>Solanales</taxon>
        <taxon>Solanaceae</taxon>
        <taxon>Solanoideae</taxon>
        <taxon>Capsiceae</taxon>
        <taxon>Capsicum</taxon>
    </lineage>
</organism>
<dbReference type="AlphaFoldDB" id="A0A2G2Z0A4"/>
<keyword evidence="1" id="KW-0175">Coiled coil</keyword>
<keyword evidence="3" id="KW-1185">Reference proteome</keyword>
<dbReference type="Gramene" id="PHT75416">
    <property type="protein sequence ID" value="PHT75416"/>
    <property type="gene ID" value="T459_18938"/>
</dbReference>
<dbReference type="Proteomes" id="UP000222542">
    <property type="component" value="Unassembled WGS sequence"/>
</dbReference>
<name>A0A2G2Z0A4_CAPAN</name>
<proteinExistence type="predicted"/>
<reference evidence="2 3" key="2">
    <citation type="journal article" date="2017" name="Genome Biol.">
        <title>New reference genome sequences of hot pepper reveal the massive evolution of plant disease-resistance genes by retroduplication.</title>
        <authorList>
            <person name="Kim S."/>
            <person name="Park J."/>
            <person name="Yeom S.I."/>
            <person name="Kim Y.M."/>
            <person name="Seo E."/>
            <person name="Kim K.T."/>
            <person name="Kim M.S."/>
            <person name="Lee J.M."/>
            <person name="Cheong K."/>
            <person name="Shin H.S."/>
            <person name="Kim S.B."/>
            <person name="Han K."/>
            <person name="Lee J."/>
            <person name="Park M."/>
            <person name="Lee H.A."/>
            <person name="Lee H.Y."/>
            <person name="Lee Y."/>
            <person name="Oh S."/>
            <person name="Lee J.H."/>
            <person name="Choi E."/>
            <person name="Choi E."/>
            <person name="Lee S.E."/>
            <person name="Jeon J."/>
            <person name="Kim H."/>
            <person name="Choi G."/>
            <person name="Song H."/>
            <person name="Lee J."/>
            <person name="Lee S.C."/>
            <person name="Kwon J.K."/>
            <person name="Lee H.Y."/>
            <person name="Koo N."/>
            <person name="Hong Y."/>
            <person name="Kim R.W."/>
            <person name="Kang W.H."/>
            <person name="Huh J.H."/>
            <person name="Kang B.C."/>
            <person name="Yang T.J."/>
            <person name="Lee Y.H."/>
            <person name="Bennetzen J.L."/>
            <person name="Choi D."/>
        </authorList>
    </citation>
    <scope>NUCLEOTIDE SEQUENCE [LARGE SCALE GENOMIC DNA]</scope>
    <source>
        <strain evidence="3">cv. CM334</strain>
    </source>
</reference>
<gene>
    <name evidence="2" type="ORF">T459_18938</name>
</gene>
<dbReference type="EMBL" id="AYRZ02000007">
    <property type="protein sequence ID" value="PHT75416.1"/>
    <property type="molecule type" value="Genomic_DNA"/>
</dbReference>
<evidence type="ECO:0000256" key="1">
    <source>
        <dbReference type="SAM" id="Coils"/>
    </source>
</evidence>
<feature type="coiled-coil region" evidence="1">
    <location>
        <begin position="7"/>
        <end position="34"/>
    </location>
</feature>
<evidence type="ECO:0000313" key="2">
    <source>
        <dbReference type="EMBL" id="PHT75416.1"/>
    </source>
</evidence>